<gene>
    <name evidence="2" type="ORF">R3P38DRAFT_2784328</name>
</gene>
<sequence>MHKETAPQDAANLRPQSKDAGRYGLPAVESEQPLPKGAGCCKLFKASSEQSLPEGADRYKPFELRTTESEQAAARRHRPLPALPTPGPIYSEQPHPRLSRPLQLSSPQPFILAPAGNVTLHDVEDVGVEERGGESRSPRCVILVSPDVGARSGHRERKCPPTLPTTSSTSSTPLGLEDSRLCIQNFAKLTGQPSSQLIQATVTSQVPSKTVAKESCESCYCDLLPLPGADASHTVDSVSGSPRAALQTASGPAFSVSIRIWRLQTTHIASSATRTTPEIFNDPESSTDRISTAAPEFSTDSFRRETARQCFHSLTRFSTWRVDLQTRAVNYDAGTNGYWAVEDCTMPVSMIESQLVNGWDEVHSARELLISGIGMDLTFESTDTDPRHLKSLPRRRSSNCGFKTFVQRRPPCSCLELTPSRRLGRWIEGRLDYTSGTIFLVPVSLTLYHRLQPWAWTRGGSDRQRLEVFDFEVFTSSLEVLLKSFDCVGTRTFIQIDGSALDSTWSEVKVVREAVTWGRGVHTGKASNVSGEGEPMALGMQWVVLRGGRSQRRRDGRPMVWKKDCQRGLGKAAPGGRFVGRVRDESRGLCRLVKTSDVSVSQGFKAILQHRLFPPKDTNPALAKPGFDGTAFFGVVRESTKIRVTPFTGSYAPQRTRRKSNSSGSSYQQEDSEHLEEMPPVTVRRSLRATGGGPDHHYSPRASRCDALSQTELPLDLLSSPSKRPGPRLGSNAMLVAFARKPPDFAAHIVDIIQKVVGEASHQTAVRRSGKAWRSFDGADVMEK</sequence>
<keyword evidence="3" id="KW-1185">Reference proteome</keyword>
<name>A0AAW0AZ07_9AGAR</name>
<organism evidence="2 3">
    <name type="scientific">Favolaschia claudopus</name>
    <dbReference type="NCBI Taxonomy" id="2862362"/>
    <lineage>
        <taxon>Eukaryota</taxon>
        <taxon>Fungi</taxon>
        <taxon>Dikarya</taxon>
        <taxon>Basidiomycota</taxon>
        <taxon>Agaricomycotina</taxon>
        <taxon>Agaricomycetes</taxon>
        <taxon>Agaricomycetidae</taxon>
        <taxon>Agaricales</taxon>
        <taxon>Marasmiineae</taxon>
        <taxon>Mycenaceae</taxon>
        <taxon>Favolaschia</taxon>
    </lineage>
</organism>
<feature type="region of interest" description="Disordered" evidence="1">
    <location>
        <begin position="1"/>
        <end position="32"/>
    </location>
</feature>
<dbReference type="Proteomes" id="UP001362999">
    <property type="component" value="Unassembled WGS sequence"/>
</dbReference>
<proteinExistence type="predicted"/>
<reference evidence="2 3" key="1">
    <citation type="journal article" date="2024" name="J Genomics">
        <title>Draft genome sequencing and assembly of Favolaschia claudopus CIRM-BRFM 2984 isolated from oak limbs.</title>
        <authorList>
            <person name="Navarro D."/>
            <person name="Drula E."/>
            <person name="Chaduli D."/>
            <person name="Cazenave R."/>
            <person name="Ahrendt S."/>
            <person name="Wang J."/>
            <person name="Lipzen A."/>
            <person name="Daum C."/>
            <person name="Barry K."/>
            <person name="Grigoriev I.V."/>
            <person name="Favel A."/>
            <person name="Rosso M.N."/>
            <person name="Martin F."/>
        </authorList>
    </citation>
    <scope>NUCLEOTIDE SEQUENCE [LARGE SCALE GENOMIC DNA]</scope>
    <source>
        <strain evidence="2 3">CIRM-BRFM 2984</strain>
    </source>
</reference>
<evidence type="ECO:0000313" key="2">
    <source>
        <dbReference type="EMBL" id="KAK7018519.1"/>
    </source>
</evidence>
<feature type="compositionally biased region" description="Basic and acidic residues" evidence="1">
    <location>
        <begin position="55"/>
        <end position="68"/>
    </location>
</feature>
<comment type="caution">
    <text evidence="2">The sequence shown here is derived from an EMBL/GenBank/DDBJ whole genome shotgun (WGS) entry which is preliminary data.</text>
</comment>
<evidence type="ECO:0000313" key="3">
    <source>
        <dbReference type="Proteomes" id="UP001362999"/>
    </source>
</evidence>
<accession>A0AAW0AZ07</accession>
<feature type="region of interest" description="Disordered" evidence="1">
    <location>
        <begin position="647"/>
        <end position="679"/>
    </location>
</feature>
<feature type="region of interest" description="Disordered" evidence="1">
    <location>
        <begin position="151"/>
        <end position="174"/>
    </location>
</feature>
<protein>
    <submittedName>
        <fullName evidence="2">Uncharacterized protein</fullName>
    </submittedName>
</protein>
<dbReference type="AlphaFoldDB" id="A0AAW0AZ07"/>
<feature type="region of interest" description="Disordered" evidence="1">
    <location>
        <begin position="50"/>
        <end position="91"/>
    </location>
</feature>
<dbReference type="EMBL" id="JAWWNJ010000046">
    <property type="protein sequence ID" value="KAK7018519.1"/>
    <property type="molecule type" value="Genomic_DNA"/>
</dbReference>
<feature type="compositionally biased region" description="Low complexity" evidence="1">
    <location>
        <begin position="164"/>
        <end position="174"/>
    </location>
</feature>
<evidence type="ECO:0000256" key="1">
    <source>
        <dbReference type="SAM" id="MobiDB-lite"/>
    </source>
</evidence>